<evidence type="ECO:0000256" key="2">
    <source>
        <dbReference type="ARBA" id="ARBA00022475"/>
    </source>
</evidence>
<gene>
    <name evidence="10" type="ORF">K1X11_006740</name>
</gene>
<dbReference type="Pfam" id="PF08478">
    <property type="entry name" value="POTRA_1"/>
    <property type="match status" value="1"/>
</dbReference>
<dbReference type="PROSITE" id="PS51779">
    <property type="entry name" value="POTRA"/>
    <property type="match status" value="1"/>
</dbReference>
<evidence type="ECO:0000256" key="4">
    <source>
        <dbReference type="ARBA" id="ARBA00022692"/>
    </source>
</evidence>
<evidence type="ECO:0000256" key="8">
    <source>
        <dbReference type="SAM" id="Phobius"/>
    </source>
</evidence>
<keyword evidence="3" id="KW-0132">Cell division</keyword>
<evidence type="ECO:0000256" key="6">
    <source>
        <dbReference type="ARBA" id="ARBA00023136"/>
    </source>
</evidence>
<evidence type="ECO:0000256" key="7">
    <source>
        <dbReference type="ARBA" id="ARBA00023306"/>
    </source>
</evidence>
<name>A0ABZ1CBN7_9BACT</name>
<reference evidence="10 11" key="1">
    <citation type="submission" date="2021-08" db="EMBL/GenBank/DDBJ databases">
        <authorList>
            <person name="Zhang D."/>
            <person name="Zhang A."/>
            <person name="Wang L."/>
        </authorList>
    </citation>
    <scope>NUCLEOTIDE SEQUENCE [LARGE SCALE GENOMIC DNA]</scope>
    <source>
        <strain evidence="10 11">WL0086</strain>
    </source>
</reference>
<dbReference type="InterPro" id="IPR034746">
    <property type="entry name" value="POTRA"/>
</dbReference>
<keyword evidence="2" id="KW-1003">Cell membrane</keyword>
<dbReference type="Proteomes" id="UP000738431">
    <property type="component" value="Chromosome"/>
</dbReference>
<protein>
    <submittedName>
        <fullName evidence="10">FtsQ-type POTRA domain-containing protein</fullName>
    </submittedName>
</protein>
<keyword evidence="7" id="KW-0131">Cell cycle</keyword>
<evidence type="ECO:0000259" key="9">
    <source>
        <dbReference type="PROSITE" id="PS51779"/>
    </source>
</evidence>
<organism evidence="10 11">
    <name type="scientific">Actomonas aquatica</name>
    <dbReference type="NCBI Taxonomy" id="2866162"/>
    <lineage>
        <taxon>Bacteria</taxon>
        <taxon>Pseudomonadati</taxon>
        <taxon>Verrucomicrobiota</taxon>
        <taxon>Opitutia</taxon>
        <taxon>Opitutales</taxon>
        <taxon>Opitutaceae</taxon>
        <taxon>Actomonas</taxon>
    </lineage>
</organism>
<keyword evidence="6 8" id="KW-0472">Membrane</keyword>
<proteinExistence type="predicted"/>
<keyword evidence="11" id="KW-1185">Reference proteome</keyword>
<dbReference type="EMBL" id="CP139781">
    <property type="protein sequence ID" value="WRQ89099.1"/>
    <property type="molecule type" value="Genomic_DNA"/>
</dbReference>
<comment type="subcellular location">
    <subcellularLocation>
        <location evidence="1">Membrane</location>
    </subcellularLocation>
</comment>
<evidence type="ECO:0000256" key="5">
    <source>
        <dbReference type="ARBA" id="ARBA00022989"/>
    </source>
</evidence>
<keyword evidence="5 8" id="KW-1133">Transmembrane helix</keyword>
<dbReference type="Gene3D" id="3.10.20.310">
    <property type="entry name" value="membrane protein fhac"/>
    <property type="match status" value="1"/>
</dbReference>
<sequence>MSEPESASPSARHWRDIPQEITPRAMSRVGRRRLTLRNVRNLGLVALGALLLYGGFQFWQTMQNDPTKLTAAGGGQPVEHIVVETDGVLTSEWVEQVLDIKPTLGLMELDLWALRSRLEAHRQVKKADLRRKFPNTLLVHLEERSPVVRLRARMEGSGMTDFLVGRDGVIFEGHGYDRTSTGELPWLAGVRLRATTRGYEPLDGMDRVADLLSTARGNVPELYRTWHVISLGEMARDGQIVVQSSEVPRIIFGLREDFYTQVARLDLILEQVRGRPEPLKSIDLSVGAEQVPVAIQLPPQRSDKSGAPTVRFRLPNR</sequence>
<feature type="domain" description="POTRA" evidence="9">
    <location>
        <begin position="76"/>
        <end position="144"/>
    </location>
</feature>
<reference evidence="10 11" key="2">
    <citation type="submission" date="2023-12" db="EMBL/GenBank/DDBJ databases">
        <title>Description of an unclassified Opitutus bacterium of Verrucomicrobiota.</title>
        <authorList>
            <person name="Zhang D.-F."/>
        </authorList>
    </citation>
    <scope>NUCLEOTIDE SEQUENCE [LARGE SCALE GENOMIC DNA]</scope>
    <source>
        <strain evidence="10 11">WL0086</strain>
    </source>
</reference>
<evidence type="ECO:0000256" key="1">
    <source>
        <dbReference type="ARBA" id="ARBA00004370"/>
    </source>
</evidence>
<dbReference type="InterPro" id="IPR013685">
    <property type="entry name" value="POTRA_FtsQ_type"/>
</dbReference>
<feature type="transmembrane region" description="Helical" evidence="8">
    <location>
        <begin position="41"/>
        <end position="59"/>
    </location>
</feature>
<dbReference type="RefSeq" id="WP_221030971.1">
    <property type="nucleotide sequence ID" value="NZ_CP139781.1"/>
</dbReference>
<accession>A0ABZ1CBN7</accession>
<keyword evidence="4 8" id="KW-0812">Transmembrane</keyword>
<evidence type="ECO:0000256" key="3">
    <source>
        <dbReference type="ARBA" id="ARBA00022618"/>
    </source>
</evidence>
<evidence type="ECO:0000313" key="11">
    <source>
        <dbReference type="Proteomes" id="UP000738431"/>
    </source>
</evidence>
<evidence type="ECO:0000313" key="10">
    <source>
        <dbReference type="EMBL" id="WRQ89099.1"/>
    </source>
</evidence>